<feature type="domain" description="PAS" evidence="9">
    <location>
        <begin position="223"/>
        <end position="271"/>
    </location>
</feature>
<dbReference type="PANTHER" id="PTHR32071">
    <property type="entry name" value="TRANSCRIPTIONAL REGULATORY PROTEIN"/>
    <property type="match status" value="1"/>
</dbReference>
<keyword evidence="11" id="KW-0808">Transferase</keyword>
<evidence type="ECO:0000259" key="10">
    <source>
        <dbReference type="PROSITE" id="PS51350"/>
    </source>
</evidence>
<evidence type="ECO:0000256" key="1">
    <source>
        <dbReference type="ARBA" id="ARBA00022741"/>
    </source>
</evidence>
<dbReference type="GO" id="GO:0005524">
    <property type="term" value="F:ATP binding"/>
    <property type="evidence" value="ECO:0007669"/>
    <property type="project" value="UniProtKB-KW"/>
</dbReference>
<dbReference type="InterPro" id="IPR035895">
    <property type="entry name" value="HPr-like_sf"/>
</dbReference>
<dbReference type="CDD" id="cd00009">
    <property type="entry name" value="AAA"/>
    <property type="match status" value="1"/>
</dbReference>
<dbReference type="SUPFAM" id="SSF55594">
    <property type="entry name" value="HPr-like"/>
    <property type="match status" value="1"/>
</dbReference>
<dbReference type="PROSITE" id="PS00675">
    <property type="entry name" value="SIGMA54_INTERACT_1"/>
    <property type="match status" value="1"/>
</dbReference>
<feature type="domain" description="Sigma-54 factor interaction" evidence="8">
    <location>
        <begin position="361"/>
        <end position="590"/>
    </location>
</feature>
<dbReference type="InterPro" id="IPR025943">
    <property type="entry name" value="Sigma_54_int_dom_ATP-bd_2"/>
</dbReference>
<dbReference type="InterPro" id="IPR013767">
    <property type="entry name" value="PAS_fold"/>
</dbReference>
<dbReference type="InterPro" id="IPR002078">
    <property type="entry name" value="Sigma_54_int"/>
</dbReference>
<evidence type="ECO:0000259" key="8">
    <source>
        <dbReference type="PROSITE" id="PS50045"/>
    </source>
</evidence>
<dbReference type="CDD" id="cd00130">
    <property type="entry name" value="PAS"/>
    <property type="match status" value="2"/>
</dbReference>
<evidence type="ECO:0000256" key="4">
    <source>
        <dbReference type="ARBA" id="ARBA00023015"/>
    </source>
</evidence>
<dbReference type="Pfam" id="PF00158">
    <property type="entry name" value="Sigma54_activat"/>
    <property type="match status" value="1"/>
</dbReference>
<proteinExistence type="predicted"/>
<evidence type="ECO:0000256" key="5">
    <source>
        <dbReference type="ARBA" id="ARBA00023125"/>
    </source>
</evidence>
<dbReference type="NCBIfam" id="TIGR00229">
    <property type="entry name" value="sensory_box"/>
    <property type="match status" value="1"/>
</dbReference>
<dbReference type="GO" id="GO:0006355">
    <property type="term" value="P:regulation of DNA-templated transcription"/>
    <property type="evidence" value="ECO:0007669"/>
    <property type="project" value="InterPro"/>
</dbReference>
<dbReference type="Pfam" id="PF13426">
    <property type="entry name" value="PAS_9"/>
    <property type="match status" value="1"/>
</dbReference>
<dbReference type="FunFam" id="3.40.50.300:FF:000006">
    <property type="entry name" value="DNA-binding transcriptional regulator NtrC"/>
    <property type="match status" value="1"/>
</dbReference>
<dbReference type="InterPro" id="IPR027417">
    <property type="entry name" value="P-loop_NTPase"/>
</dbReference>
<dbReference type="Proteomes" id="UP000184310">
    <property type="component" value="Unassembled WGS sequence"/>
</dbReference>
<organism evidence="11 12">
    <name type="scientific">Clostridium cavendishii DSM 21758</name>
    <dbReference type="NCBI Taxonomy" id="1121302"/>
    <lineage>
        <taxon>Bacteria</taxon>
        <taxon>Bacillati</taxon>
        <taxon>Bacillota</taxon>
        <taxon>Clostridia</taxon>
        <taxon>Eubacteriales</taxon>
        <taxon>Clostridiaceae</taxon>
        <taxon>Clostridium</taxon>
    </lineage>
</organism>
<keyword evidence="12" id="KW-1185">Reference proteome</keyword>
<dbReference type="InterPro" id="IPR000014">
    <property type="entry name" value="PAS"/>
</dbReference>
<keyword evidence="4" id="KW-0805">Transcription regulation</keyword>
<dbReference type="Pfam" id="PF18024">
    <property type="entry name" value="HTH_50"/>
    <property type="match status" value="1"/>
</dbReference>
<dbReference type="InterPro" id="IPR000032">
    <property type="entry name" value="HPr-like"/>
</dbReference>
<name>A0A1M6LZF1_9CLOT</name>
<dbReference type="InterPro" id="IPR025662">
    <property type="entry name" value="Sigma_54_int_dom_ATP-bd_1"/>
</dbReference>
<dbReference type="Gene3D" id="3.40.50.300">
    <property type="entry name" value="P-loop containing nucleotide triphosphate hydrolases"/>
    <property type="match status" value="1"/>
</dbReference>
<evidence type="ECO:0000256" key="3">
    <source>
        <dbReference type="ARBA" id="ARBA00022840"/>
    </source>
</evidence>
<dbReference type="PROSITE" id="PS50112">
    <property type="entry name" value="PAS"/>
    <property type="match status" value="2"/>
</dbReference>
<dbReference type="PROSITE" id="PS50045">
    <property type="entry name" value="SIGMA54_INTERACT_4"/>
    <property type="match status" value="1"/>
</dbReference>
<evidence type="ECO:0000313" key="12">
    <source>
        <dbReference type="Proteomes" id="UP000184310"/>
    </source>
</evidence>
<evidence type="ECO:0000256" key="7">
    <source>
        <dbReference type="ARBA" id="ARBA00029500"/>
    </source>
</evidence>
<dbReference type="InterPro" id="IPR058031">
    <property type="entry name" value="AAA_lid_NorR"/>
</dbReference>
<feature type="domain" description="HPr" evidence="10">
    <location>
        <begin position="5"/>
        <end position="112"/>
    </location>
</feature>
<dbReference type="InterPro" id="IPR009057">
    <property type="entry name" value="Homeodomain-like_sf"/>
</dbReference>
<keyword evidence="5" id="KW-0238">DNA-binding</keyword>
<feature type="domain" description="PAS" evidence="9">
    <location>
        <begin position="113"/>
        <end position="164"/>
    </location>
</feature>
<dbReference type="GO" id="GO:0003677">
    <property type="term" value="F:DNA binding"/>
    <property type="evidence" value="ECO:0007669"/>
    <property type="project" value="UniProtKB-KW"/>
</dbReference>
<dbReference type="Gene3D" id="3.30.450.20">
    <property type="entry name" value="PAS domain"/>
    <property type="match status" value="2"/>
</dbReference>
<evidence type="ECO:0000256" key="6">
    <source>
        <dbReference type="ARBA" id="ARBA00023163"/>
    </source>
</evidence>
<dbReference type="EMBL" id="FQZB01000010">
    <property type="protein sequence ID" value="SHJ76677.1"/>
    <property type="molecule type" value="Genomic_DNA"/>
</dbReference>
<sequence>MVIVIYTKQIYIKNPSGLHTRFAAMIVNKASQIKSKYGVNLYVKKAPYTDWLAISMLALLSLKVIQNDDIIIASKNDNENDLKAVKELIDYIELHINHNSSNMEQIDAFIEESKIANEQILDGLPIGILVIDLYNNITSINEYALNIVEKNYEDVIGKSITDIIPNTELPNIIKNNMRQFGQLQYINNKITMVNRSPIFMNSKPIGAVAAFHDVSDLVGMKELNEKFSKILENSHDMICFLDEHGNINYINPAYKKHFPNHSENLIGKNILDSSPNGYRAKVFKDKKSLTNVFHKKEGLDVISNVDPIFIDGEFKGVISTTKPVNEIKQLLGKLRKSEEELNYYKEEFLKQLSHNSSFKDIIGSSSTLKDILYICEKASQSTSTVLIRGESGTGKELIAKAIHNNSSRKNKPFVRVNCAAIPENLLESELFGYEKGAFTGATKSKPGKFTIADGGTIFLDEIGDMPLSMQVKLLRVLQEREIESLGGLSPQKIDVRVIAATNRNLEEMMKKDEFREDLYYRLNVLSISLPPLRDRKEDISLLVEHFINKLNLKLNKGILGIEREALLPLQEYSWPGNIRELENIIERSMNLCDEAYITIKDLPSYMQKLKANNNRSFDLDEENILPFEEYEKQIITLAMKKYKSFNRAGKALGLTHRTISLKCKKYNIDINK</sequence>
<dbReference type="SUPFAM" id="SSF55785">
    <property type="entry name" value="PYP-like sensor domain (PAS domain)"/>
    <property type="match status" value="2"/>
</dbReference>
<dbReference type="InterPro" id="IPR025944">
    <property type="entry name" value="Sigma_54_int_dom_CS"/>
</dbReference>
<dbReference type="GO" id="GO:0016740">
    <property type="term" value="F:transferase activity"/>
    <property type="evidence" value="ECO:0007669"/>
    <property type="project" value="UniProtKB-KW"/>
</dbReference>
<keyword evidence="6" id="KW-0804">Transcription</keyword>
<dbReference type="PROSITE" id="PS51350">
    <property type="entry name" value="PTS_HPR_DOM"/>
    <property type="match status" value="1"/>
</dbReference>
<reference evidence="11 12" key="1">
    <citation type="submission" date="2016-11" db="EMBL/GenBank/DDBJ databases">
        <authorList>
            <person name="Jaros S."/>
            <person name="Januszkiewicz K."/>
            <person name="Wedrychowicz H."/>
        </authorList>
    </citation>
    <scope>NUCLEOTIDE SEQUENCE [LARGE SCALE GENOMIC DNA]</scope>
    <source>
        <strain evidence="11 12">DSM 21758</strain>
    </source>
</reference>
<protein>
    <recommendedName>
        <fullName evidence="7">HTH-type transcriptional regulatory protein TyrR</fullName>
    </recommendedName>
</protein>
<keyword evidence="3" id="KW-0067">ATP-binding</keyword>
<dbReference type="Gene3D" id="3.30.1340.10">
    <property type="entry name" value="HPr-like"/>
    <property type="match status" value="1"/>
</dbReference>
<dbReference type="SMART" id="SM00091">
    <property type="entry name" value="PAS"/>
    <property type="match status" value="2"/>
</dbReference>
<dbReference type="PROSITE" id="PS00676">
    <property type="entry name" value="SIGMA54_INTERACT_2"/>
    <property type="match status" value="1"/>
</dbReference>
<dbReference type="SUPFAM" id="SSF46689">
    <property type="entry name" value="Homeodomain-like"/>
    <property type="match status" value="1"/>
</dbReference>
<dbReference type="Pfam" id="PF00989">
    <property type="entry name" value="PAS"/>
    <property type="match status" value="1"/>
</dbReference>
<dbReference type="PROSITE" id="PS00688">
    <property type="entry name" value="SIGMA54_INTERACT_3"/>
    <property type="match status" value="1"/>
</dbReference>
<dbReference type="InterPro" id="IPR030828">
    <property type="entry name" value="HTH_TyrR"/>
</dbReference>
<dbReference type="SUPFAM" id="SSF52540">
    <property type="entry name" value="P-loop containing nucleoside triphosphate hydrolases"/>
    <property type="match status" value="1"/>
</dbReference>
<dbReference type="PANTHER" id="PTHR32071:SF57">
    <property type="entry name" value="C4-DICARBOXYLATE TRANSPORT TRANSCRIPTIONAL REGULATORY PROTEIN DCTD"/>
    <property type="match status" value="1"/>
</dbReference>
<dbReference type="InterPro" id="IPR003593">
    <property type="entry name" value="AAA+_ATPase"/>
</dbReference>
<evidence type="ECO:0000313" key="11">
    <source>
        <dbReference type="EMBL" id="SHJ76677.1"/>
    </source>
</evidence>
<dbReference type="SMART" id="SM00382">
    <property type="entry name" value="AAA"/>
    <property type="match status" value="1"/>
</dbReference>
<gene>
    <name evidence="11" type="ORF">SAMN02745163_02546</name>
</gene>
<dbReference type="STRING" id="1121302.SAMN02745163_02546"/>
<dbReference type="InterPro" id="IPR035965">
    <property type="entry name" value="PAS-like_dom_sf"/>
</dbReference>
<evidence type="ECO:0000256" key="2">
    <source>
        <dbReference type="ARBA" id="ARBA00022797"/>
    </source>
</evidence>
<dbReference type="Pfam" id="PF00381">
    <property type="entry name" value="PTS-HPr"/>
    <property type="match status" value="1"/>
</dbReference>
<keyword evidence="2" id="KW-0058">Aromatic hydrocarbons catabolism</keyword>
<dbReference type="Pfam" id="PF25601">
    <property type="entry name" value="AAA_lid_14"/>
    <property type="match status" value="1"/>
</dbReference>
<dbReference type="Gene3D" id="1.10.10.60">
    <property type="entry name" value="Homeodomain-like"/>
    <property type="match status" value="1"/>
</dbReference>
<accession>A0A1M6LZF1</accession>
<keyword evidence="1" id="KW-0547">Nucleotide-binding</keyword>
<evidence type="ECO:0000259" key="9">
    <source>
        <dbReference type="PROSITE" id="PS50112"/>
    </source>
</evidence>
<dbReference type="AlphaFoldDB" id="A0A1M6LZF1"/>
<dbReference type="Gene3D" id="1.10.8.60">
    <property type="match status" value="1"/>
</dbReference>